<evidence type="ECO:0008006" key="4">
    <source>
        <dbReference type="Google" id="ProtNLM"/>
    </source>
</evidence>
<evidence type="ECO:0000313" key="3">
    <source>
        <dbReference type="Proteomes" id="UP000198629"/>
    </source>
</evidence>
<feature type="compositionally biased region" description="Low complexity" evidence="1">
    <location>
        <begin position="17"/>
        <end position="35"/>
    </location>
</feature>
<dbReference type="AlphaFoldDB" id="A0A1G9BES1"/>
<feature type="region of interest" description="Disordered" evidence="1">
    <location>
        <begin position="1"/>
        <end position="50"/>
    </location>
</feature>
<dbReference type="Proteomes" id="UP000198629">
    <property type="component" value="Unassembled WGS sequence"/>
</dbReference>
<evidence type="ECO:0000256" key="1">
    <source>
        <dbReference type="SAM" id="MobiDB-lite"/>
    </source>
</evidence>
<organism evidence="2 3">
    <name type="scientific">Methylophilus rhizosphaerae</name>
    <dbReference type="NCBI Taxonomy" id="492660"/>
    <lineage>
        <taxon>Bacteria</taxon>
        <taxon>Pseudomonadati</taxon>
        <taxon>Pseudomonadota</taxon>
        <taxon>Betaproteobacteria</taxon>
        <taxon>Nitrosomonadales</taxon>
        <taxon>Methylophilaceae</taxon>
        <taxon>Methylophilus</taxon>
    </lineage>
</organism>
<keyword evidence="3" id="KW-1185">Reference proteome</keyword>
<dbReference type="OrthoDB" id="8566543at2"/>
<dbReference type="Pfam" id="PF11154">
    <property type="entry name" value="DUF2934"/>
    <property type="match status" value="1"/>
</dbReference>
<dbReference type="EMBL" id="FNFX01000002">
    <property type="protein sequence ID" value="SDK37574.1"/>
    <property type="molecule type" value="Genomic_DNA"/>
</dbReference>
<dbReference type="RefSeq" id="WP_091471157.1">
    <property type="nucleotide sequence ID" value="NZ_FNFX01000002.1"/>
</dbReference>
<protein>
    <recommendedName>
        <fullName evidence="4">DUF2934 domain-containing protein</fullName>
    </recommendedName>
</protein>
<accession>A0A1G9BES1</accession>
<dbReference type="InterPro" id="IPR021327">
    <property type="entry name" value="DUF2934"/>
</dbReference>
<reference evidence="3" key="1">
    <citation type="submission" date="2016-10" db="EMBL/GenBank/DDBJ databases">
        <authorList>
            <person name="Varghese N."/>
            <person name="Submissions S."/>
        </authorList>
    </citation>
    <scope>NUCLEOTIDE SEQUENCE [LARGE SCALE GENOMIC DNA]</scope>
    <source>
        <strain evidence="3">CBMB127</strain>
    </source>
</reference>
<sequence length="89" mass="9722">MATTQKTTENGRKKPTAKQAAAAKAATAKTEGGKTTSRKKTSPASVPPTSRVQMIEVAAYYIAEKHGFDHQHMDHWLAAEKEIDRQLDA</sequence>
<name>A0A1G9BES1_9PROT</name>
<gene>
    <name evidence="2" type="ORF">SAMN05192566_1123</name>
</gene>
<proteinExistence type="predicted"/>
<evidence type="ECO:0000313" key="2">
    <source>
        <dbReference type="EMBL" id="SDK37574.1"/>
    </source>
</evidence>